<dbReference type="AlphaFoldDB" id="A0A3E2HHJ2"/>
<feature type="transmembrane region" description="Helical" evidence="6">
    <location>
        <begin position="218"/>
        <end position="238"/>
    </location>
</feature>
<sequence>MAAPLTTYGPHETCTLDTCDVRTSLYGYRPSLSSSVAFIVFFSISLFIHTHQGVKWRTWGFLTALILGCVSEIIGYGGRVMMWNNPFSFPGFMIQIVCITIAPAFFSAAIYLTLSKIIMYLSLSSSRFPPQLYYWIFVPCDIVSLALQATGGSMSSSSTGSSAAGVNIALAGLSFQVFTLTIFILLALDYGFRYRRDVRLGRVSGDGKSLAQDKTFRIFVAALSLSIVCILIRCIYRIDELSDGYNGPLIHNQGLFIGLEGVMIVIAVFALNVAHPGPVFSKSKMQEVEVNEETTVEKKVAVRRLELELCKLRRFLILISGSCGAPTTPTTPPAQTSHSNRPTPQKRKLSVCDEIINELDKALDKVGDDENAESLLQVAAKGHRDPLRR</sequence>
<evidence type="ECO:0000256" key="3">
    <source>
        <dbReference type="ARBA" id="ARBA00022989"/>
    </source>
</evidence>
<dbReference type="Proteomes" id="UP000258309">
    <property type="component" value="Unassembled WGS sequence"/>
</dbReference>
<dbReference type="GO" id="GO:0005886">
    <property type="term" value="C:plasma membrane"/>
    <property type="evidence" value="ECO:0007669"/>
    <property type="project" value="TreeGrafter"/>
</dbReference>
<dbReference type="PANTHER" id="PTHR31465:SF7">
    <property type="entry name" value="SPHINGOID LONG-CHAIN BASE TRANSPORTER RSB1"/>
    <property type="match status" value="1"/>
</dbReference>
<comment type="caution">
    <text evidence="7">The sequence shown here is derived from an EMBL/GenBank/DDBJ whole genome shotgun (WGS) entry which is preliminary data.</text>
</comment>
<comment type="subcellular location">
    <subcellularLocation>
        <location evidence="1">Membrane</location>
        <topology evidence="1">Multi-pass membrane protein</topology>
    </subcellularLocation>
</comment>
<dbReference type="OrthoDB" id="4521223at2759"/>
<evidence type="ECO:0000313" key="8">
    <source>
        <dbReference type="Proteomes" id="UP000258309"/>
    </source>
</evidence>
<keyword evidence="4 6" id="KW-0472">Membrane</keyword>
<feature type="transmembrane region" description="Helical" evidence="6">
    <location>
        <begin position="132"/>
        <end position="149"/>
    </location>
</feature>
<evidence type="ECO:0000256" key="2">
    <source>
        <dbReference type="ARBA" id="ARBA00022692"/>
    </source>
</evidence>
<feature type="transmembrane region" description="Helical" evidence="6">
    <location>
        <begin position="250"/>
        <end position="274"/>
    </location>
</feature>
<dbReference type="GO" id="GO:0000324">
    <property type="term" value="C:fungal-type vacuole"/>
    <property type="evidence" value="ECO:0007669"/>
    <property type="project" value="TreeGrafter"/>
</dbReference>
<accession>A0A3E2HHJ2</accession>
<keyword evidence="3 6" id="KW-1133">Transmembrane helix</keyword>
<evidence type="ECO:0000256" key="4">
    <source>
        <dbReference type="ARBA" id="ARBA00023136"/>
    </source>
</evidence>
<feature type="region of interest" description="Disordered" evidence="5">
    <location>
        <begin position="326"/>
        <end position="347"/>
    </location>
</feature>
<evidence type="ECO:0000256" key="1">
    <source>
        <dbReference type="ARBA" id="ARBA00004141"/>
    </source>
</evidence>
<dbReference type="OMA" id="HANCTLD"/>
<evidence type="ECO:0000256" key="5">
    <source>
        <dbReference type="SAM" id="MobiDB-lite"/>
    </source>
</evidence>
<feature type="compositionally biased region" description="Polar residues" evidence="5">
    <location>
        <begin position="334"/>
        <end position="343"/>
    </location>
</feature>
<dbReference type="PANTHER" id="PTHR31465">
    <property type="entry name" value="PROTEIN RTA1-RELATED"/>
    <property type="match status" value="1"/>
</dbReference>
<name>A0A3E2HHJ2_SCYLI</name>
<feature type="transmembrane region" description="Helical" evidence="6">
    <location>
        <begin position="169"/>
        <end position="192"/>
    </location>
</feature>
<feature type="transmembrane region" description="Helical" evidence="6">
    <location>
        <begin position="60"/>
        <end position="80"/>
    </location>
</feature>
<evidence type="ECO:0000313" key="7">
    <source>
        <dbReference type="EMBL" id="RFU32531.1"/>
    </source>
</evidence>
<keyword evidence="2 6" id="KW-0812">Transmembrane</keyword>
<dbReference type="STRING" id="5539.A0A3E2HHJ2"/>
<protein>
    <submittedName>
        <fullName evidence="7">Uncharacterized protein</fullName>
    </submittedName>
</protein>
<dbReference type="InterPro" id="IPR007568">
    <property type="entry name" value="RTA1"/>
</dbReference>
<dbReference type="Pfam" id="PF04479">
    <property type="entry name" value="RTA1"/>
    <property type="match status" value="1"/>
</dbReference>
<evidence type="ECO:0000256" key="6">
    <source>
        <dbReference type="SAM" id="Phobius"/>
    </source>
</evidence>
<dbReference type="EMBL" id="NCSJ02000053">
    <property type="protein sequence ID" value="RFU32531.1"/>
    <property type="molecule type" value="Genomic_DNA"/>
</dbReference>
<gene>
    <name evidence="7" type="ORF">B7463_g3845</name>
</gene>
<keyword evidence="8" id="KW-1185">Reference proteome</keyword>
<organism evidence="7 8">
    <name type="scientific">Scytalidium lignicola</name>
    <name type="common">Hyphomycete</name>
    <dbReference type="NCBI Taxonomy" id="5539"/>
    <lineage>
        <taxon>Eukaryota</taxon>
        <taxon>Fungi</taxon>
        <taxon>Dikarya</taxon>
        <taxon>Ascomycota</taxon>
        <taxon>Pezizomycotina</taxon>
        <taxon>Leotiomycetes</taxon>
        <taxon>Leotiomycetes incertae sedis</taxon>
        <taxon>Scytalidium</taxon>
    </lineage>
</organism>
<feature type="transmembrane region" description="Helical" evidence="6">
    <location>
        <begin position="31"/>
        <end position="48"/>
    </location>
</feature>
<reference evidence="7 8" key="1">
    <citation type="submission" date="2018-05" db="EMBL/GenBank/DDBJ databases">
        <title>Draft genome sequence of Scytalidium lignicola DSM 105466, a ubiquitous saprotrophic fungus.</title>
        <authorList>
            <person name="Buettner E."/>
            <person name="Gebauer A.M."/>
            <person name="Hofrichter M."/>
            <person name="Liers C."/>
            <person name="Kellner H."/>
        </authorList>
    </citation>
    <scope>NUCLEOTIDE SEQUENCE [LARGE SCALE GENOMIC DNA]</scope>
    <source>
        <strain evidence="7 8">DSM 105466</strain>
    </source>
</reference>
<feature type="non-terminal residue" evidence="7">
    <location>
        <position position="389"/>
    </location>
</feature>
<feature type="transmembrane region" description="Helical" evidence="6">
    <location>
        <begin position="92"/>
        <end position="112"/>
    </location>
</feature>
<feature type="non-terminal residue" evidence="7">
    <location>
        <position position="1"/>
    </location>
</feature>
<proteinExistence type="predicted"/>